<proteinExistence type="predicted"/>
<dbReference type="OrthoDB" id="10417784at2759"/>
<accession>A0A165HZ33</accession>
<keyword evidence="2" id="KW-1185">Reference proteome</keyword>
<sequence length="482" mass="54204">MASTTTTTSTAKSSAEKLPAEVWLAITALLPQPTQDSPWPATLTALGGTDRFLHRVVRRSLYRKLFFFNPPASSALDLPAFVLRCSQELQQDRDLCRSVREVVVHSREGEFGFKHSYPEFLTVMDPFHSILESIKSSKLRALALHKFVLTRLSHIALYGLRNLHSLELDFTYLSPLPETIPPPPTHLKRLHELVIRKQTSVKDQEEANTFVALILASPNLRTLHADEPLLSFIARRRKRLPLEHLIVSIPKDLHALLRCCPGLKSIEFAFMPLHPPSAELVPKLERYRGPTHGVCAYVPGRPVRVVDITGTLDADQLDGVVPCLTRATAPTEALKLVLATRGCVPYRVGKLATLATLPALTQLVVDSDFACQSDEVFAREFTRGLAGKLNELKSLDVVGADRPSSSLNQHIGDHRLQRHLRDIMFAAPPEPESWELELAQEWARRSPELRSVSWGVWRWIRPDTANGEWKRVPRELEVRLVP</sequence>
<reference evidence="1 2" key="1">
    <citation type="journal article" date="2016" name="Mol. Biol. Evol.">
        <title>Comparative Genomics of Early-Diverging Mushroom-Forming Fungi Provides Insights into the Origins of Lignocellulose Decay Capabilities.</title>
        <authorList>
            <person name="Nagy L.G."/>
            <person name="Riley R."/>
            <person name="Tritt A."/>
            <person name="Adam C."/>
            <person name="Daum C."/>
            <person name="Floudas D."/>
            <person name="Sun H."/>
            <person name="Yadav J.S."/>
            <person name="Pangilinan J."/>
            <person name="Larsson K.H."/>
            <person name="Matsuura K."/>
            <person name="Barry K."/>
            <person name="Labutti K."/>
            <person name="Kuo R."/>
            <person name="Ohm R.A."/>
            <person name="Bhattacharya S.S."/>
            <person name="Shirouzu T."/>
            <person name="Yoshinaga Y."/>
            <person name="Martin F.M."/>
            <person name="Grigoriev I.V."/>
            <person name="Hibbett D.S."/>
        </authorList>
    </citation>
    <scope>NUCLEOTIDE SEQUENCE [LARGE SCALE GENOMIC DNA]</scope>
    <source>
        <strain evidence="1 2">HHB12029</strain>
    </source>
</reference>
<dbReference type="Gene3D" id="3.80.10.10">
    <property type="entry name" value="Ribonuclease Inhibitor"/>
    <property type="match status" value="1"/>
</dbReference>
<dbReference type="InParanoid" id="A0A165HZ33"/>
<dbReference type="EMBL" id="KV426004">
    <property type="protein sequence ID" value="KZV92661.1"/>
    <property type="molecule type" value="Genomic_DNA"/>
</dbReference>
<dbReference type="AlphaFoldDB" id="A0A165HZ33"/>
<evidence type="ECO:0008006" key="3">
    <source>
        <dbReference type="Google" id="ProtNLM"/>
    </source>
</evidence>
<dbReference type="InterPro" id="IPR032675">
    <property type="entry name" value="LRR_dom_sf"/>
</dbReference>
<organism evidence="1 2">
    <name type="scientific">Exidia glandulosa HHB12029</name>
    <dbReference type="NCBI Taxonomy" id="1314781"/>
    <lineage>
        <taxon>Eukaryota</taxon>
        <taxon>Fungi</taxon>
        <taxon>Dikarya</taxon>
        <taxon>Basidiomycota</taxon>
        <taxon>Agaricomycotina</taxon>
        <taxon>Agaricomycetes</taxon>
        <taxon>Auriculariales</taxon>
        <taxon>Exidiaceae</taxon>
        <taxon>Exidia</taxon>
    </lineage>
</organism>
<dbReference type="Proteomes" id="UP000077266">
    <property type="component" value="Unassembled WGS sequence"/>
</dbReference>
<evidence type="ECO:0000313" key="1">
    <source>
        <dbReference type="EMBL" id="KZV92661.1"/>
    </source>
</evidence>
<protein>
    <recommendedName>
        <fullName evidence="3">F-box domain-containing protein</fullName>
    </recommendedName>
</protein>
<gene>
    <name evidence="1" type="ORF">EXIGLDRAFT_836272</name>
</gene>
<evidence type="ECO:0000313" key="2">
    <source>
        <dbReference type="Proteomes" id="UP000077266"/>
    </source>
</evidence>
<dbReference type="SUPFAM" id="SSF52047">
    <property type="entry name" value="RNI-like"/>
    <property type="match status" value="1"/>
</dbReference>
<name>A0A165HZ33_EXIGL</name>